<name>A0A109R0Q5_HHV1</name>
<feature type="region of interest" description="Disordered" evidence="1">
    <location>
        <begin position="70"/>
        <end position="113"/>
    </location>
</feature>
<keyword evidence="2" id="KW-0946">Virion</keyword>
<protein>
    <submittedName>
        <fullName evidence="2">Envelope glycoprotein H</fullName>
    </submittedName>
</protein>
<feature type="compositionally biased region" description="Basic and acidic residues" evidence="1">
    <location>
        <begin position="80"/>
        <end position="104"/>
    </location>
</feature>
<dbReference type="GO" id="GO:0019031">
    <property type="term" value="C:viral envelope"/>
    <property type="evidence" value="ECO:0007669"/>
    <property type="project" value="UniProtKB-KW"/>
</dbReference>
<gene>
    <name evidence="2" type="primary">UL22</name>
</gene>
<keyword evidence="2" id="KW-0261">Viral envelope protein</keyword>
<sequence>MVFGWPGHGPHVLARHEHRASVAAKHPRPPKTTARISGAAGRTKPDYGISAPSSLVRGALLFCIGHHGRVSAGPRPAALHPEDLPARPAPEREPARPHHGRADRPASPLGRPP</sequence>
<organism evidence="2">
    <name type="scientific">Human herpesvirus 1</name>
    <name type="common">HHV-1</name>
    <name type="synonym">Human herpes simplex virus 1</name>
    <dbReference type="NCBI Taxonomy" id="10298"/>
    <lineage>
        <taxon>Viruses</taxon>
        <taxon>Duplodnaviria</taxon>
        <taxon>Heunggongvirae</taxon>
        <taxon>Peploviricota</taxon>
        <taxon>Herviviricetes</taxon>
        <taxon>Herpesvirales</taxon>
        <taxon>Orthoherpesviridae</taxon>
        <taxon>Alphaherpesvirinae</taxon>
        <taxon>Simplexvirus</taxon>
        <taxon>Simplexvirus humanalpha1</taxon>
    </lineage>
</organism>
<proteinExistence type="predicted"/>
<organismHost>
    <name type="scientific">Homo sapiens</name>
    <name type="common">Human</name>
    <dbReference type="NCBI Taxonomy" id="9606"/>
</organismHost>
<evidence type="ECO:0000256" key="1">
    <source>
        <dbReference type="SAM" id="MobiDB-lite"/>
    </source>
</evidence>
<dbReference type="EMBL" id="KU310660">
    <property type="protein sequence ID" value="AMB65839.1"/>
    <property type="molecule type" value="Genomic_DNA"/>
</dbReference>
<feature type="region of interest" description="Disordered" evidence="1">
    <location>
        <begin position="18"/>
        <end position="46"/>
    </location>
</feature>
<evidence type="ECO:0000313" key="2">
    <source>
        <dbReference type="EMBL" id="AMB65839.1"/>
    </source>
</evidence>
<accession>A0A109R0Q5</accession>
<reference evidence="2" key="1">
    <citation type="journal article" date="2016" name="JCI Insight">
        <title>HSV-2 DeltagD elicits FcgammaR-effector antibodies that protect against clinical isolates.</title>
        <authorList>
            <person name="Petro C.D."/>
            <person name="Weinrick B."/>
            <person name="Khajoueinejad N."/>
            <person name="Burn C."/>
            <person name="Sellers R."/>
            <person name="Jacobs W.R.Jr."/>
            <person name="Herold B.C."/>
        </authorList>
    </citation>
    <scope>NUCLEOTIDE SEQUENCE</scope>
    <source>
        <strain evidence="2">B^3x1.4</strain>
    </source>
</reference>